<feature type="transmembrane region" description="Helical" evidence="6">
    <location>
        <begin position="235"/>
        <end position="259"/>
    </location>
</feature>
<evidence type="ECO:0000256" key="3">
    <source>
        <dbReference type="ARBA" id="ARBA00022692"/>
    </source>
</evidence>
<accession>A0ABN7SKN3</accession>
<protein>
    <submittedName>
        <fullName evidence="7">Oidioi.mRNA.OKI2018_I69.XSR.g16631.t1.cds</fullName>
    </submittedName>
</protein>
<feature type="transmembrane region" description="Helical" evidence="6">
    <location>
        <begin position="20"/>
        <end position="44"/>
    </location>
</feature>
<dbReference type="PANTHER" id="PTHR11616">
    <property type="entry name" value="SODIUM/CHLORIDE DEPENDENT TRANSPORTER"/>
    <property type="match status" value="1"/>
</dbReference>
<dbReference type="InterPro" id="IPR037272">
    <property type="entry name" value="SNS_sf"/>
</dbReference>
<dbReference type="SUPFAM" id="SSF161070">
    <property type="entry name" value="SNF-like"/>
    <property type="match status" value="1"/>
</dbReference>
<evidence type="ECO:0000256" key="1">
    <source>
        <dbReference type="ARBA" id="ARBA00004141"/>
    </source>
</evidence>
<gene>
    <name evidence="7" type="ORF">OKIOD_LOCUS8189</name>
</gene>
<keyword evidence="8" id="KW-1185">Reference proteome</keyword>
<evidence type="ECO:0000313" key="8">
    <source>
        <dbReference type="Proteomes" id="UP001158576"/>
    </source>
</evidence>
<dbReference type="Pfam" id="PF00209">
    <property type="entry name" value="SNF"/>
    <property type="match status" value="1"/>
</dbReference>
<evidence type="ECO:0000256" key="4">
    <source>
        <dbReference type="ARBA" id="ARBA00022989"/>
    </source>
</evidence>
<sequence>MWVVSYFCIFRGTKSTGKSVYVTSTFPLVMMMILIVRGVTLKGAAKGLAFYLKPNFPKLLEINVWIDAGTQVFFSYMIGIGTAIALGSYNDFHFNSFKWSLFLCGFNASASFFSGFAIFSILGYMSTLTGIDVADIAESGPGLAFIVYPRAVSLMPLPNLWAILFFTMLLMLGLASHYVGVDGLAAMIADLYPKQFKTSSTGRPILVGCICLLCFLVGLPMMTDGGIYVFQIFDIYGASGLCLLWVAFFQTSVVAWIHGRDNYYKKLSLMYSKEINVFRYPWYIFGYLWQFITPIVCMLVFVIKLTQMGRTVYDKTYLYPAWADAFGVCLASSSMIAIPTVFILEYLRSNGGSFIAAYNREVSFLENIQDPEFYSKLSTAASNKWKDVITERISAETKAIISGLEKEETTEEKNISSKDDFLIES</sequence>
<evidence type="ECO:0000256" key="5">
    <source>
        <dbReference type="ARBA" id="ARBA00023136"/>
    </source>
</evidence>
<organism evidence="7 8">
    <name type="scientific">Oikopleura dioica</name>
    <name type="common">Tunicate</name>
    <dbReference type="NCBI Taxonomy" id="34765"/>
    <lineage>
        <taxon>Eukaryota</taxon>
        <taxon>Metazoa</taxon>
        <taxon>Chordata</taxon>
        <taxon>Tunicata</taxon>
        <taxon>Appendicularia</taxon>
        <taxon>Copelata</taxon>
        <taxon>Oikopleuridae</taxon>
        <taxon>Oikopleura</taxon>
    </lineage>
</organism>
<feature type="transmembrane region" description="Helical" evidence="6">
    <location>
        <begin position="204"/>
        <end position="223"/>
    </location>
</feature>
<keyword evidence="5 6" id="KW-0472">Membrane</keyword>
<evidence type="ECO:0000256" key="2">
    <source>
        <dbReference type="ARBA" id="ARBA00022448"/>
    </source>
</evidence>
<dbReference type="PRINTS" id="PR00176">
    <property type="entry name" value="NANEUSMPORT"/>
</dbReference>
<keyword evidence="3 6" id="KW-0812">Transmembrane</keyword>
<name>A0ABN7SKN3_OIKDI</name>
<feature type="transmembrane region" description="Helical" evidence="6">
    <location>
        <begin position="280"/>
        <end position="305"/>
    </location>
</feature>
<keyword evidence="4 6" id="KW-1133">Transmembrane helix</keyword>
<proteinExistence type="predicted"/>
<dbReference type="EMBL" id="OU015569">
    <property type="protein sequence ID" value="CAG5099678.1"/>
    <property type="molecule type" value="Genomic_DNA"/>
</dbReference>
<feature type="transmembrane region" description="Helical" evidence="6">
    <location>
        <begin position="325"/>
        <end position="344"/>
    </location>
</feature>
<feature type="transmembrane region" description="Helical" evidence="6">
    <location>
        <begin position="99"/>
        <end position="122"/>
    </location>
</feature>
<feature type="transmembrane region" description="Helical" evidence="6">
    <location>
        <begin position="160"/>
        <end position="192"/>
    </location>
</feature>
<dbReference type="PANTHER" id="PTHR11616:SF325">
    <property type="entry name" value="TRANSPORTER"/>
    <property type="match status" value="1"/>
</dbReference>
<evidence type="ECO:0000256" key="6">
    <source>
        <dbReference type="SAM" id="Phobius"/>
    </source>
</evidence>
<dbReference type="Proteomes" id="UP001158576">
    <property type="component" value="Chromosome XSR"/>
</dbReference>
<feature type="transmembrane region" description="Helical" evidence="6">
    <location>
        <begin position="64"/>
        <end position="87"/>
    </location>
</feature>
<keyword evidence="2" id="KW-0813">Transport</keyword>
<evidence type="ECO:0000313" key="7">
    <source>
        <dbReference type="EMBL" id="CAG5099678.1"/>
    </source>
</evidence>
<comment type="subcellular location">
    <subcellularLocation>
        <location evidence="1">Membrane</location>
        <topology evidence="1">Multi-pass membrane protein</topology>
    </subcellularLocation>
</comment>
<reference evidence="7 8" key="1">
    <citation type="submission" date="2021-04" db="EMBL/GenBank/DDBJ databases">
        <authorList>
            <person name="Bliznina A."/>
        </authorList>
    </citation>
    <scope>NUCLEOTIDE SEQUENCE [LARGE SCALE GENOMIC DNA]</scope>
</reference>
<dbReference type="PROSITE" id="PS50267">
    <property type="entry name" value="NA_NEUROTRAN_SYMP_3"/>
    <property type="match status" value="1"/>
</dbReference>
<dbReference type="InterPro" id="IPR000175">
    <property type="entry name" value="Na/ntran_symport"/>
</dbReference>